<dbReference type="GO" id="GO:0008237">
    <property type="term" value="F:metallopeptidase activity"/>
    <property type="evidence" value="ECO:0007669"/>
    <property type="project" value="InterPro"/>
</dbReference>
<dbReference type="OrthoDB" id="535883at2759"/>
<dbReference type="Proteomes" id="UP000236333">
    <property type="component" value="Unassembled WGS sequence"/>
</dbReference>
<evidence type="ECO:0000313" key="3">
    <source>
        <dbReference type="Proteomes" id="UP000236333"/>
    </source>
</evidence>
<dbReference type="Pfam" id="PF05548">
    <property type="entry name" value="Peptidase_M11"/>
    <property type="match status" value="1"/>
</dbReference>
<sequence>MTDPTKPSLTSYFASASLGAVTLSSATTFVAPSVLALPCSGQGSFGRWSTSTCTDTDRTGWAEYLTQAVVTAWGVDAAKYDNIIIAIPSGTSCGGSSWGSQTCRHRGPTRCAVVAEQIPSGGWDPTRLMHELGHTMGLFHSLLAGSDNPYGDTSCIMGDGVRTCYNAAQMSLLGWAAPAANLSAADLPPGTWVTFALPAVSADPRNHVAIRPTWLAGSMGMQGTLYVSYRAPVGCDVGLRADAAGRLQVHSFVSGSWMDTGNITLLQATVDLGRIWPDPASRSVGSDSLRLAVRVLARGPLTDAVPWVRLAVCRYTVAKETSCGDLLDNDCDGLVDQQDPDCGPGIGSRSVGAAFAQG</sequence>
<evidence type="ECO:0000259" key="1">
    <source>
        <dbReference type="Pfam" id="PF05548"/>
    </source>
</evidence>
<feature type="domain" description="Peptidase M11 gametolysin" evidence="1">
    <location>
        <begin position="8"/>
        <end position="254"/>
    </location>
</feature>
<dbReference type="InterPro" id="IPR008752">
    <property type="entry name" value="Peptidase_M11"/>
</dbReference>
<protein>
    <recommendedName>
        <fullName evidence="1">Peptidase M11 gametolysin domain-containing protein</fullName>
    </recommendedName>
</protein>
<reference evidence="2 3" key="1">
    <citation type="journal article" date="2017" name="Mol. Biol. Evol.">
        <title>The 4-celled Tetrabaena socialis nuclear genome reveals the essential components for genetic control of cell number at the origin of multicellularity in the volvocine lineage.</title>
        <authorList>
            <person name="Featherston J."/>
            <person name="Arakaki Y."/>
            <person name="Hanschen E.R."/>
            <person name="Ferris P.J."/>
            <person name="Michod R.E."/>
            <person name="Olson B.J.S.C."/>
            <person name="Nozaki H."/>
            <person name="Durand P.M."/>
        </authorList>
    </citation>
    <scope>NUCLEOTIDE SEQUENCE [LARGE SCALE GENOMIC DNA]</scope>
    <source>
        <strain evidence="2 3">NIES-571</strain>
    </source>
</reference>
<dbReference type="SUPFAM" id="SSF55486">
    <property type="entry name" value="Metalloproteases ('zincins'), catalytic domain"/>
    <property type="match status" value="1"/>
</dbReference>
<dbReference type="AlphaFoldDB" id="A0A2J7ZM95"/>
<dbReference type="EMBL" id="PGGS01000922">
    <property type="protein sequence ID" value="PNH01370.1"/>
    <property type="molecule type" value="Genomic_DNA"/>
</dbReference>
<gene>
    <name evidence="2" type="ORF">TSOC_012758</name>
</gene>
<comment type="caution">
    <text evidence="2">The sequence shown here is derived from an EMBL/GenBank/DDBJ whole genome shotgun (WGS) entry which is preliminary data.</text>
</comment>
<dbReference type="InterPro" id="IPR024079">
    <property type="entry name" value="MetalloPept_cat_dom_sf"/>
</dbReference>
<organism evidence="2 3">
    <name type="scientific">Tetrabaena socialis</name>
    <dbReference type="NCBI Taxonomy" id="47790"/>
    <lineage>
        <taxon>Eukaryota</taxon>
        <taxon>Viridiplantae</taxon>
        <taxon>Chlorophyta</taxon>
        <taxon>core chlorophytes</taxon>
        <taxon>Chlorophyceae</taxon>
        <taxon>CS clade</taxon>
        <taxon>Chlamydomonadales</taxon>
        <taxon>Tetrabaenaceae</taxon>
        <taxon>Tetrabaena</taxon>
    </lineage>
</organism>
<accession>A0A2J7ZM95</accession>
<name>A0A2J7ZM95_9CHLO</name>
<keyword evidence="3" id="KW-1185">Reference proteome</keyword>
<dbReference type="Gene3D" id="3.40.390.10">
    <property type="entry name" value="Collagenase (Catalytic Domain)"/>
    <property type="match status" value="1"/>
</dbReference>
<proteinExistence type="predicted"/>
<evidence type="ECO:0000313" key="2">
    <source>
        <dbReference type="EMBL" id="PNH01370.1"/>
    </source>
</evidence>